<proteinExistence type="predicted"/>
<evidence type="ECO:0000256" key="1">
    <source>
        <dbReference type="SAM" id="MobiDB-lite"/>
    </source>
</evidence>
<dbReference type="AlphaFoldDB" id="A0A3N0XIK3"/>
<comment type="caution">
    <text evidence="3">The sequence shown here is derived from an EMBL/GenBank/DDBJ whole genome shotgun (WGS) entry which is preliminary data.</text>
</comment>
<evidence type="ECO:0000256" key="2">
    <source>
        <dbReference type="SAM" id="SignalP"/>
    </source>
</evidence>
<evidence type="ECO:0000313" key="4">
    <source>
        <dbReference type="Proteomes" id="UP000281406"/>
    </source>
</evidence>
<reference evidence="3 4" key="1">
    <citation type="submission" date="2018-10" db="EMBL/GenBank/DDBJ databases">
        <title>Genome assembly for a Yunnan-Guizhou Plateau 3E fish, Anabarilius grahami (Regan), and its evolutionary and genetic applications.</title>
        <authorList>
            <person name="Jiang W."/>
        </authorList>
    </citation>
    <scope>NUCLEOTIDE SEQUENCE [LARGE SCALE GENOMIC DNA]</scope>
    <source>
        <strain evidence="3">AG-KIZ</strain>
        <tissue evidence="3">Muscle</tissue>
    </source>
</reference>
<gene>
    <name evidence="3" type="ORF">DPX16_11384</name>
</gene>
<name>A0A3N0XIK3_ANAGA</name>
<feature type="chain" id="PRO_5017945691" evidence="2">
    <location>
        <begin position="23"/>
        <end position="112"/>
    </location>
</feature>
<organism evidence="3 4">
    <name type="scientific">Anabarilius grahami</name>
    <name type="common">Kanglang fish</name>
    <name type="synonym">Barilius grahami</name>
    <dbReference type="NCBI Taxonomy" id="495550"/>
    <lineage>
        <taxon>Eukaryota</taxon>
        <taxon>Metazoa</taxon>
        <taxon>Chordata</taxon>
        <taxon>Craniata</taxon>
        <taxon>Vertebrata</taxon>
        <taxon>Euteleostomi</taxon>
        <taxon>Actinopterygii</taxon>
        <taxon>Neopterygii</taxon>
        <taxon>Teleostei</taxon>
        <taxon>Ostariophysi</taxon>
        <taxon>Cypriniformes</taxon>
        <taxon>Xenocyprididae</taxon>
        <taxon>Xenocypridinae</taxon>
        <taxon>Xenocypridinae incertae sedis</taxon>
        <taxon>Anabarilius</taxon>
    </lineage>
</organism>
<keyword evidence="4" id="KW-1185">Reference proteome</keyword>
<dbReference type="OrthoDB" id="8820145at2759"/>
<accession>A0A3N0XIK3</accession>
<dbReference type="EMBL" id="RJVU01072388">
    <property type="protein sequence ID" value="ROI36443.1"/>
    <property type="molecule type" value="Genomic_DNA"/>
</dbReference>
<evidence type="ECO:0000313" key="3">
    <source>
        <dbReference type="EMBL" id="ROI36443.1"/>
    </source>
</evidence>
<protein>
    <submittedName>
        <fullName evidence="3">Uncharacterized protein</fullName>
    </submittedName>
</protein>
<dbReference type="Proteomes" id="UP000281406">
    <property type="component" value="Unassembled WGS sequence"/>
</dbReference>
<keyword evidence="2" id="KW-0732">Signal</keyword>
<feature type="signal peptide" evidence="2">
    <location>
        <begin position="1"/>
        <end position="22"/>
    </location>
</feature>
<feature type="region of interest" description="Disordered" evidence="1">
    <location>
        <begin position="91"/>
        <end position="112"/>
    </location>
</feature>
<sequence>MKFQVILLAFAVVIVTNIHCQAQHQLEDSDKSPVDKGHIMSKRQVRTCNCRGKRNALEQNCPCELQRQYGILSKEQKAFCQKKGIGTYKKCQQRTGGNRKEKKGNKGFSMPI</sequence>